<evidence type="ECO:0000256" key="1">
    <source>
        <dbReference type="SAM" id="Phobius"/>
    </source>
</evidence>
<organism evidence="2 3">
    <name type="scientific">Flagellimonas olearia</name>
    <dbReference type="NCBI Taxonomy" id="552546"/>
    <lineage>
        <taxon>Bacteria</taxon>
        <taxon>Pseudomonadati</taxon>
        <taxon>Bacteroidota</taxon>
        <taxon>Flavobacteriia</taxon>
        <taxon>Flavobacteriales</taxon>
        <taxon>Flavobacteriaceae</taxon>
        <taxon>Flagellimonas</taxon>
    </lineage>
</organism>
<reference evidence="2 3" key="1">
    <citation type="submission" date="2019-10" db="EMBL/GenBank/DDBJ databases">
        <title>Muricauda olearia CL-SS4 JCM15563 genome.</title>
        <authorList>
            <person name="Liu L."/>
        </authorList>
    </citation>
    <scope>NUCLEOTIDE SEQUENCE [LARGE SCALE GENOMIC DNA]</scope>
    <source>
        <strain evidence="2 3">CL-SS4</strain>
    </source>
</reference>
<feature type="transmembrane region" description="Helical" evidence="1">
    <location>
        <begin position="6"/>
        <end position="26"/>
    </location>
</feature>
<evidence type="ECO:0000313" key="3">
    <source>
        <dbReference type="Proteomes" id="UP000429785"/>
    </source>
</evidence>
<sequence>MLPKLSRYLLVFVAIFTMGYVLPSIYRTFFDVRISSPNFSYSVLNKKFYASKYVDGQNRFSDMEGNEYTREEYMDELPINNFYYHLGKGTLPDSIMGVRLNPAQLRQENFYQGTAALEFSMPDYGLNPLFESASDFGITLPKDVFRIKDRMEFVVAKTNEIDEAKSKEYTQALKDQGFVFPARVLGGIPSFMKSRDDGWFIQDSTLQLFHLKMVKGRPEVNRVNVPEGFKIRKIICNDHASREFYATIVTDDNKLYLLMTDNYGIQPLPIEDFDANRQTLVMGGNLFYKTVILMDEAFTKVYVIDRDFKKVDELKEGLPLKSEMAIGKVEQFLFPFSIALNKSTSLFTGIYMKKYVSWSWAILSVVLVIFTLVLIKRNNRSLKNNILDIVLVFFTGIFGFIAVHMFPNKEY</sequence>
<dbReference type="Pfam" id="PF16149">
    <property type="entry name" value="DUF4857"/>
    <property type="match status" value="1"/>
</dbReference>
<name>A0A6I1DZF7_9FLAO</name>
<keyword evidence="1" id="KW-0812">Transmembrane</keyword>
<dbReference type="Proteomes" id="UP000429785">
    <property type="component" value="Unassembled WGS sequence"/>
</dbReference>
<proteinExistence type="predicted"/>
<comment type="caution">
    <text evidence="2">The sequence shown here is derived from an EMBL/GenBank/DDBJ whole genome shotgun (WGS) entry which is preliminary data.</text>
</comment>
<feature type="transmembrane region" description="Helical" evidence="1">
    <location>
        <begin position="387"/>
        <end position="406"/>
    </location>
</feature>
<dbReference type="InterPro" id="IPR032333">
    <property type="entry name" value="DUF4857"/>
</dbReference>
<accession>A0A6I1DZF7</accession>
<keyword evidence="1" id="KW-1133">Transmembrane helix</keyword>
<evidence type="ECO:0000313" key="2">
    <source>
        <dbReference type="EMBL" id="KAB7530227.1"/>
    </source>
</evidence>
<gene>
    <name evidence="2" type="ORF">F8C76_01580</name>
</gene>
<dbReference type="AlphaFoldDB" id="A0A6I1DZF7"/>
<feature type="transmembrane region" description="Helical" evidence="1">
    <location>
        <begin position="358"/>
        <end position="375"/>
    </location>
</feature>
<dbReference type="OrthoDB" id="5365245at2"/>
<dbReference type="RefSeq" id="WP_152130160.1">
    <property type="nucleotide sequence ID" value="NZ_WELG01000001.1"/>
</dbReference>
<dbReference type="EMBL" id="WELG01000001">
    <property type="protein sequence ID" value="KAB7530227.1"/>
    <property type="molecule type" value="Genomic_DNA"/>
</dbReference>
<protein>
    <submittedName>
        <fullName evidence="2">DUF4857 domain-containing protein</fullName>
    </submittedName>
</protein>
<keyword evidence="1" id="KW-0472">Membrane</keyword>